<dbReference type="GO" id="GO:0004077">
    <property type="term" value="F:biotin--[biotin carboxyl-carrier protein] ligase activity"/>
    <property type="evidence" value="ECO:0007669"/>
    <property type="project" value="UniProtKB-UniRule"/>
</dbReference>
<feature type="binding site" evidence="3">
    <location>
        <position position="116"/>
    </location>
    <ligand>
        <name>biotin</name>
        <dbReference type="ChEBI" id="CHEBI:57586"/>
    </ligand>
</feature>
<evidence type="ECO:0000256" key="3">
    <source>
        <dbReference type="HAMAP-Rule" id="MF_00978"/>
    </source>
</evidence>
<accession>A0AAP8TTV4</accession>
<dbReference type="InterPro" id="IPR036390">
    <property type="entry name" value="WH_DNA-bd_sf"/>
</dbReference>
<organism evidence="5 6">
    <name type="scientific">Staphylococcus auricularis</name>
    <dbReference type="NCBI Taxonomy" id="29379"/>
    <lineage>
        <taxon>Bacteria</taxon>
        <taxon>Bacillati</taxon>
        <taxon>Bacillota</taxon>
        <taxon>Bacilli</taxon>
        <taxon>Bacillales</taxon>
        <taxon>Staphylococcaceae</taxon>
        <taxon>Staphylococcus</taxon>
    </lineage>
</organism>
<dbReference type="InterPro" id="IPR004408">
    <property type="entry name" value="Biotin_CoA_COase_ligase"/>
</dbReference>
<protein>
    <recommendedName>
        <fullName evidence="3">Bifunctional ligase/repressor BirA</fullName>
    </recommendedName>
    <alternativeName>
        <fullName evidence="3">Biotin--[acetyl-CoA-carboxylase] ligase</fullName>
        <ecNumber evidence="3">6.3.4.15</ecNumber>
    </alternativeName>
    <alternativeName>
        <fullName evidence="3">Biotin--protein ligase</fullName>
    </alternativeName>
    <alternativeName>
        <fullName evidence="3">Biotin-[acetyl-CoA carboxylase] synthetase</fullName>
    </alternativeName>
</protein>
<dbReference type="SUPFAM" id="SSF46785">
    <property type="entry name" value="Winged helix' DNA-binding domain"/>
    <property type="match status" value="1"/>
</dbReference>
<feature type="domain" description="BPL/LPL catalytic" evidence="4">
    <location>
        <begin position="74"/>
        <end position="260"/>
    </location>
</feature>
<dbReference type="PANTHER" id="PTHR12835:SF5">
    <property type="entry name" value="BIOTIN--PROTEIN LIGASE"/>
    <property type="match status" value="1"/>
</dbReference>
<feature type="DNA-binding region" description="H-T-H motif" evidence="3">
    <location>
        <begin position="22"/>
        <end position="41"/>
    </location>
</feature>
<keyword evidence="3" id="KW-0805">Transcription regulation</keyword>
<dbReference type="GO" id="GO:0003677">
    <property type="term" value="F:DNA binding"/>
    <property type="evidence" value="ECO:0007669"/>
    <property type="project" value="UniProtKB-UniRule"/>
</dbReference>
<gene>
    <name evidence="3" type="primary">birA</name>
    <name evidence="5" type="ORF">CD158_01990</name>
</gene>
<dbReference type="GeneID" id="64982241"/>
<dbReference type="SUPFAM" id="SSF55681">
    <property type="entry name" value="Class II aaRS and biotin synthetases"/>
    <property type="match status" value="1"/>
</dbReference>
<dbReference type="HAMAP" id="MF_00978">
    <property type="entry name" value="Bifunct_BirA"/>
    <property type="match status" value="1"/>
</dbReference>
<keyword evidence="3" id="KW-0804">Transcription</keyword>
<dbReference type="PANTHER" id="PTHR12835">
    <property type="entry name" value="BIOTIN PROTEIN LIGASE"/>
    <property type="match status" value="1"/>
</dbReference>
<dbReference type="Gene3D" id="3.30.930.10">
    <property type="entry name" value="Bira Bifunctional Protein, Domain 2"/>
    <property type="match status" value="1"/>
</dbReference>
<reference evidence="5 6" key="1">
    <citation type="submission" date="2017-08" db="EMBL/GenBank/DDBJ databases">
        <title>Draft genome sequences of 64 type strains of genus Staph aureus.</title>
        <authorList>
            <person name="Cole K."/>
            <person name="Golubchik T."/>
            <person name="Russell J."/>
            <person name="Foster D."/>
            <person name="Llewelyn M."/>
            <person name="Wilson D."/>
            <person name="Crook D."/>
            <person name="Paul J."/>
        </authorList>
    </citation>
    <scope>NUCLEOTIDE SEQUENCE [LARGE SCALE GENOMIC DNA]</scope>
    <source>
        <strain evidence="5 6">NCTC 12101</strain>
    </source>
</reference>
<feature type="binding site" evidence="3">
    <location>
        <position position="187"/>
    </location>
    <ligand>
        <name>biotin</name>
        <dbReference type="ChEBI" id="CHEBI:57586"/>
    </ligand>
</feature>
<evidence type="ECO:0000256" key="1">
    <source>
        <dbReference type="ARBA" id="ARBA00022598"/>
    </source>
</evidence>
<name>A0AAP8TTV4_9STAP</name>
<keyword evidence="3" id="KW-0238">DNA-binding</keyword>
<comment type="similarity">
    <text evidence="3">Belongs to the biotin--protein ligase family.</text>
</comment>
<dbReference type="EC" id="6.3.4.15" evidence="3"/>
<dbReference type="PROSITE" id="PS51733">
    <property type="entry name" value="BPL_LPL_CATALYTIC"/>
    <property type="match status" value="1"/>
</dbReference>
<comment type="catalytic activity">
    <reaction evidence="3">
        <text>biotin + L-lysyl-[protein] + ATP = N(6)-biotinyl-L-lysyl-[protein] + AMP + diphosphate + H(+)</text>
        <dbReference type="Rhea" id="RHEA:11756"/>
        <dbReference type="Rhea" id="RHEA-COMP:9752"/>
        <dbReference type="Rhea" id="RHEA-COMP:10505"/>
        <dbReference type="ChEBI" id="CHEBI:15378"/>
        <dbReference type="ChEBI" id="CHEBI:29969"/>
        <dbReference type="ChEBI" id="CHEBI:30616"/>
        <dbReference type="ChEBI" id="CHEBI:33019"/>
        <dbReference type="ChEBI" id="CHEBI:57586"/>
        <dbReference type="ChEBI" id="CHEBI:83144"/>
        <dbReference type="ChEBI" id="CHEBI:456215"/>
        <dbReference type="EC" id="6.3.4.15"/>
    </reaction>
</comment>
<dbReference type="GO" id="GO:0005524">
    <property type="term" value="F:ATP binding"/>
    <property type="evidence" value="ECO:0007669"/>
    <property type="project" value="UniProtKB-UniRule"/>
</dbReference>
<dbReference type="Pfam" id="PF08279">
    <property type="entry name" value="HTH_11"/>
    <property type="match status" value="1"/>
</dbReference>
<keyword evidence="2 3" id="KW-0092">Biotin</keyword>
<dbReference type="GO" id="GO:0006355">
    <property type="term" value="P:regulation of DNA-templated transcription"/>
    <property type="evidence" value="ECO:0007669"/>
    <property type="project" value="UniProtKB-UniRule"/>
</dbReference>
<evidence type="ECO:0000313" key="5">
    <source>
        <dbReference type="EMBL" id="PNZ68944.1"/>
    </source>
</evidence>
<dbReference type="Gene3D" id="1.10.10.10">
    <property type="entry name" value="Winged helix-like DNA-binding domain superfamily/Winged helix DNA-binding domain"/>
    <property type="match status" value="1"/>
</dbReference>
<evidence type="ECO:0000259" key="4">
    <source>
        <dbReference type="PROSITE" id="PS51733"/>
    </source>
</evidence>
<comment type="function">
    <text evidence="3">Acts both as a biotin--[acetyl-CoA-carboxylase] ligase and a repressor.</text>
</comment>
<dbReference type="Pfam" id="PF02237">
    <property type="entry name" value="BPL_C"/>
    <property type="match status" value="1"/>
</dbReference>
<dbReference type="InterPro" id="IPR003142">
    <property type="entry name" value="BPL_C"/>
</dbReference>
<dbReference type="GO" id="GO:0009249">
    <property type="term" value="P:protein lipoylation"/>
    <property type="evidence" value="ECO:0007669"/>
    <property type="project" value="UniProtKB-ARBA"/>
</dbReference>
<dbReference type="Pfam" id="PF03099">
    <property type="entry name" value="BPL_LplA_LipB"/>
    <property type="match status" value="1"/>
</dbReference>
<dbReference type="Proteomes" id="UP000242470">
    <property type="component" value="Unassembled WGS sequence"/>
</dbReference>
<evidence type="ECO:0000256" key="2">
    <source>
        <dbReference type="ARBA" id="ARBA00023267"/>
    </source>
</evidence>
<dbReference type="InterPro" id="IPR036388">
    <property type="entry name" value="WH-like_DNA-bd_sf"/>
</dbReference>
<dbReference type="InterPro" id="IPR045864">
    <property type="entry name" value="aa-tRNA-synth_II/BPL/LPL"/>
</dbReference>
<keyword evidence="3" id="KW-0678">Repressor</keyword>
<dbReference type="GO" id="GO:0016740">
    <property type="term" value="F:transferase activity"/>
    <property type="evidence" value="ECO:0007669"/>
    <property type="project" value="UniProtKB-ARBA"/>
</dbReference>
<dbReference type="Gene3D" id="2.30.30.100">
    <property type="match status" value="1"/>
</dbReference>
<sequence>MSKYNNNVIQMLYQYAPDYVSGEFIANQLHISRTTVKKNIDKLKEEGCEIESLNQRGHRLLSLPDKWYQGIVTSVLPEDIYFNHIEVFDTIESTQLVAKQKLVGNQDHFLILSNEQSKGKGRFNRPWDSAKGKGLWMSLVVRPHVSFDMITKFNLFIALGIRDAIQQCSNDEVSVKWPNDIYIGDQKVCGFLSEMVANNDGIEAVICGIGINMNHQADDFDETLQSIATSIRLHADEKINRYSFLATLIEQFDKRYQQFMTQPFSTIKEEYKNATNMWHRKLRFTENGTQFEGQALDIDDSGYLIVENEQTGELKKLMSADIDL</sequence>
<dbReference type="CDD" id="cd16442">
    <property type="entry name" value="BPL"/>
    <property type="match status" value="1"/>
</dbReference>
<comment type="caution">
    <text evidence="5">The sequence shown here is derived from an EMBL/GenBank/DDBJ whole genome shotgun (WGS) entry which is preliminary data.</text>
</comment>
<dbReference type="GO" id="GO:0005737">
    <property type="term" value="C:cytoplasm"/>
    <property type="evidence" value="ECO:0007669"/>
    <property type="project" value="TreeGrafter"/>
</dbReference>
<keyword evidence="3" id="KW-0067">ATP-binding</keyword>
<keyword evidence="3" id="KW-0547">Nucleotide-binding</keyword>
<dbReference type="NCBIfam" id="TIGR00121">
    <property type="entry name" value="birA_ligase"/>
    <property type="match status" value="1"/>
</dbReference>
<dbReference type="RefSeq" id="WP_059106770.1">
    <property type="nucleotide sequence ID" value="NZ_AP024589.1"/>
</dbReference>
<dbReference type="InterPro" id="IPR030855">
    <property type="entry name" value="Bifunct_BirA"/>
</dbReference>
<dbReference type="EMBL" id="PPQW01000007">
    <property type="protein sequence ID" value="PNZ68944.1"/>
    <property type="molecule type" value="Genomic_DNA"/>
</dbReference>
<evidence type="ECO:0000313" key="6">
    <source>
        <dbReference type="Proteomes" id="UP000242470"/>
    </source>
</evidence>
<dbReference type="InterPro" id="IPR004143">
    <property type="entry name" value="BPL_LPL_catalytic"/>
</dbReference>
<dbReference type="InterPro" id="IPR013196">
    <property type="entry name" value="HTH_11"/>
</dbReference>
<keyword evidence="1 3" id="KW-0436">Ligase</keyword>
<proteinExistence type="inferred from homology"/>
<comment type="caution">
    <text evidence="3">Lacks conserved residue(s) required for the propagation of feature annotation.</text>
</comment>
<dbReference type="AlphaFoldDB" id="A0AAP8TTV4"/>